<dbReference type="SUPFAM" id="SSF53098">
    <property type="entry name" value="Ribonuclease H-like"/>
    <property type="match status" value="1"/>
</dbReference>
<dbReference type="Pfam" id="PF01609">
    <property type="entry name" value="DDE_Tnp_1"/>
    <property type="match status" value="1"/>
</dbReference>
<dbReference type="GO" id="GO:0006313">
    <property type="term" value="P:DNA transposition"/>
    <property type="evidence" value="ECO:0007669"/>
    <property type="project" value="InterPro"/>
</dbReference>
<dbReference type="Proteomes" id="UP000503330">
    <property type="component" value="Chromosome"/>
</dbReference>
<dbReference type="Proteomes" id="UP000260025">
    <property type="component" value="Unassembled WGS sequence"/>
</dbReference>
<evidence type="ECO:0000313" key="6">
    <source>
        <dbReference type="Proteomes" id="UP000503330"/>
    </source>
</evidence>
<dbReference type="EMBL" id="JAKTMA010000049">
    <property type="protein sequence ID" value="MCR0235077.1"/>
    <property type="molecule type" value="Genomic_DNA"/>
</dbReference>
<accession>A0A3E2VFU3</accession>
<reference evidence="2" key="3">
    <citation type="journal article" date="2022" name="Clin. Infect. Dis.">
        <title>Association between Clostridium innocuum and antibiotic-associated diarrhea in adults and children: A cross-sectional study and comparative genomics analysis.</title>
        <authorList>
            <person name="Cherny K.E."/>
            <person name="Muscat E.B."/>
            <person name="Balaji A."/>
            <person name="Mukherjee J."/>
            <person name="Ozer E.A."/>
            <person name="Angarone M.P."/>
            <person name="Hauser A.R."/>
            <person name="Sichel J.S."/>
            <person name="Amponsah E."/>
            <person name="Kociolek L.K."/>
        </authorList>
    </citation>
    <scope>NUCLEOTIDE SEQUENCE</scope>
    <source>
        <strain evidence="2">NU1-AC-029v</strain>
    </source>
</reference>
<evidence type="ECO:0000259" key="1">
    <source>
        <dbReference type="Pfam" id="PF01609"/>
    </source>
</evidence>
<dbReference type="EMBL" id="CP048838">
    <property type="protein sequence ID" value="QJA02265.1"/>
    <property type="molecule type" value="Genomic_DNA"/>
</dbReference>
<dbReference type="GeneID" id="61925353"/>
<proteinExistence type="predicted"/>
<protein>
    <submittedName>
        <fullName evidence="2">Transposase</fullName>
    </submittedName>
</protein>
<dbReference type="InterPro" id="IPR002559">
    <property type="entry name" value="Transposase_11"/>
</dbReference>
<dbReference type="AlphaFoldDB" id="A0A3E2VFU3"/>
<dbReference type="InterPro" id="IPR012337">
    <property type="entry name" value="RNaseH-like_sf"/>
</dbReference>
<dbReference type="GO" id="GO:0004803">
    <property type="term" value="F:transposase activity"/>
    <property type="evidence" value="ECO:0007669"/>
    <property type="project" value="InterPro"/>
</dbReference>
<dbReference type="GO" id="GO:0003677">
    <property type="term" value="F:DNA binding"/>
    <property type="evidence" value="ECO:0007669"/>
    <property type="project" value="InterPro"/>
</dbReference>
<dbReference type="RefSeq" id="WP_008819062.1">
    <property type="nucleotide sequence ID" value="NZ_AP025565.1"/>
</dbReference>
<reference evidence="3 6" key="2">
    <citation type="submission" date="2020-02" db="EMBL/GenBank/DDBJ databases">
        <authorList>
            <person name="Kociolek L.K."/>
            <person name="Ozer E.A."/>
        </authorList>
    </citation>
    <scope>NUCLEOTIDE SEQUENCE [LARGE SCALE GENOMIC DNA]</scope>
    <source>
        <strain evidence="3 6">ATCC 14501</strain>
    </source>
</reference>
<reference evidence="4 5" key="1">
    <citation type="submission" date="2018-08" db="EMBL/GenBank/DDBJ databases">
        <title>A genome reference for cultivated species of the human gut microbiota.</title>
        <authorList>
            <person name="Zou Y."/>
            <person name="Xue W."/>
            <person name="Luo G."/>
        </authorList>
    </citation>
    <scope>NUCLEOTIDE SEQUENCE [LARGE SCALE GENOMIC DNA]</scope>
    <source>
        <strain evidence="4 5">OF01-2LB</strain>
    </source>
</reference>
<feature type="domain" description="Transposase IS4-like" evidence="1">
    <location>
        <begin position="3"/>
        <end position="216"/>
    </location>
</feature>
<evidence type="ECO:0000313" key="4">
    <source>
        <dbReference type="EMBL" id="RGC09499.1"/>
    </source>
</evidence>
<evidence type="ECO:0000313" key="3">
    <source>
        <dbReference type="EMBL" id="QJA02265.1"/>
    </source>
</evidence>
<name>A0A3E2VFU3_CLOIN</name>
<evidence type="ECO:0000313" key="2">
    <source>
        <dbReference type="EMBL" id="MCR0235077.1"/>
    </source>
</evidence>
<organism evidence="4 5">
    <name type="scientific">Clostridium innocuum</name>
    <dbReference type="NCBI Taxonomy" id="1522"/>
    <lineage>
        <taxon>Bacteria</taxon>
        <taxon>Bacillati</taxon>
        <taxon>Bacillota</taxon>
        <taxon>Clostridia</taxon>
        <taxon>Eubacteriales</taxon>
        <taxon>Clostridiaceae</taxon>
        <taxon>Clostridium</taxon>
    </lineage>
</organism>
<dbReference type="PANTHER" id="PTHR33258">
    <property type="entry name" value="TRANSPOSASE INSL FOR INSERTION SEQUENCE ELEMENT IS186A-RELATED"/>
    <property type="match status" value="1"/>
</dbReference>
<sequence length="237" mass="27736">MAVDGSKIILPNTKENTAAFGRFSASANPTKNQSKPVGGLLSTLHDCLNNTFLDMQFGSCTLSEMALAAQHIKTYCENYVAKAIFTFDCGYPSMRLIDQLLQQKQYFLFRVSSVFLKAYMDQVQDGEDRLFEVTFDRKTTNHYREDIRFRQHLMNTTYQLWFIKIIIGKDIVEYLISNLPMNEYSIDDLKELYHLRWTIETSYNRLKNRIKLEEFRGFKEILISSIRVFMQIYGCIT</sequence>
<evidence type="ECO:0000313" key="5">
    <source>
        <dbReference type="Proteomes" id="UP000260025"/>
    </source>
</evidence>
<dbReference type="OrthoDB" id="1650378at2"/>
<dbReference type="EMBL" id="QVEV01000057">
    <property type="protein sequence ID" value="RGC09499.1"/>
    <property type="molecule type" value="Genomic_DNA"/>
</dbReference>
<dbReference type="Proteomes" id="UP001203972">
    <property type="component" value="Unassembled WGS sequence"/>
</dbReference>
<dbReference type="PANTHER" id="PTHR33258:SF1">
    <property type="entry name" value="TRANSPOSASE INSL FOR INSERTION SEQUENCE ELEMENT IS186A-RELATED"/>
    <property type="match status" value="1"/>
</dbReference>
<gene>
    <name evidence="4" type="ORF">DXA38_20980</name>
    <name evidence="3" type="ORF">G4D54_07410</name>
    <name evidence="2" type="ORF">MKC95_20130</name>
</gene>